<proteinExistence type="predicted"/>
<protein>
    <recommendedName>
        <fullName evidence="3">Transposase</fullName>
    </recommendedName>
</protein>
<reference evidence="1" key="1">
    <citation type="submission" date="2022-11" db="EMBL/GenBank/DDBJ databases">
        <title>Nonomuraea corallina sp. nov., a new species of the genus Nonomuraea isolated from sea side sediment in Thai sea.</title>
        <authorList>
            <person name="Ngamcharungchit C."/>
            <person name="Matsumoto A."/>
            <person name="Suriyachadkun C."/>
            <person name="Panbangred W."/>
            <person name="Inahashi Y."/>
            <person name="Intra B."/>
        </authorList>
    </citation>
    <scope>NUCLEOTIDE SEQUENCE</scope>
    <source>
        <strain evidence="1">MCN248</strain>
    </source>
</reference>
<dbReference type="Proteomes" id="UP001144036">
    <property type="component" value="Unassembled WGS sequence"/>
</dbReference>
<accession>A0ABT4S683</accession>
<sequence length="103" mass="11524">MTMTLRGAAQKEMERLMATETFLYQGKYAQSLIARGKAEGKAEGEAKGEAKGKAQAVLLVLETRGLRPSEDERQRVMSCTDTVTLERWLRRAALVDFLDQLFG</sequence>
<name>A0ABT4S683_9ACTN</name>
<comment type="caution">
    <text evidence="1">The sequence shown here is derived from an EMBL/GenBank/DDBJ whole genome shotgun (WGS) entry which is preliminary data.</text>
</comment>
<evidence type="ECO:0000313" key="1">
    <source>
        <dbReference type="EMBL" id="MDA0632707.1"/>
    </source>
</evidence>
<gene>
    <name evidence="1" type="ORF">OUY22_04705</name>
</gene>
<dbReference type="EMBL" id="JAPNNL010000010">
    <property type="protein sequence ID" value="MDA0632707.1"/>
    <property type="molecule type" value="Genomic_DNA"/>
</dbReference>
<evidence type="ECO:0008006" key="3">
    <source>
        <dbReference type="Google" id="ProtNLM"/>
    </source>
</evidence>
<keyword evidence="2" id="KW-1185">Reference proteome</keyword>
<dbReference type="RefSeq" id="WP_270153486.1">
    <property type="nucleotide sequence ID" value="NZ_JAPNNL010000010.1"/>
</dbReference>
<organism evidence="1 2">
    <name type="scientific">Nonomuraea corallina</name>
    <dbReference type="NCBI Taxonomy" id="2989783"/>
    <lineage>
        <taxon>Bacteria</taxon>
        <taxon>Bacillati</taxon>
        <taxon>Actinomycetota</taxon>
        <taxon>Actinomycetes</taxon>
        <taxon>Streptosporangiales</taxon>
        <taxon>Streptosporangiaceae</taxon>
        <taxon>Nonomuraea</taxon>
    </lineage>
</organism>
<evidence type="ECO:0000313" key="2">
    <source>
        <dbReference type="Proteomes" id="UP001144036"/>
    </source>
</evidence>